<protein>
    <submittedName>
        <fullName evidence="1">Uncharacterized protein</fullName>
    </submittedName>
</protein>
<name>A0A0B6YKW6_9EUPU</name>
<dbReference type="EMBL" id="HACG01009556">
    <property type="protein sequence ID" value="CEK56421.1"/>
    <property type="molecule type" value="Transcribed_RNA"/>
</dbReference>
<dbReference type="AlphaFoldDB" id="A0A0B6YKW6"/>
<proteinExistence type="predicted"/>
<sequence length="72" mass="7793">EKPKTNHDCLSQSQGLQAEDILVNEVDANVSYSVTVGSLNKQEIQTNHMVVTMESDCDSNDCMFLSASLGGD</sequence>
<gene>
    <name evidence="1" type="primary">ORF27613</name>
</gene>
<reference evidence="1" key="1">
    <citation type="submission" date="2014-12" db="EMBL/GenBank/DDBJ databases">
        <title>Insight into the proteome of Arion vulgaris.</title>
        <authorList>
            <person name="Aradska J."/>
            <person name="Bulat T."/>
            <person name="Smidak R."/>
            <person name="Sarate P."/>
            <person name="Gangsoo J."/>
            <person name="Sialana F."/>
            <person name="Bilban M."/>
            <person name="Lubec G."/>
        </authorList>
    </citation>
    <scope>NUCLEOTIDE SEQUENCE</scope>
    <source>
        <tissue evidence="1">Skin</tissue>
    </source>
</reference>
<organism evidence="1">
    <name type="scientific">Arion vulgaris</name>
    <dbReference type="NCBI Taxonomy" id="1028688"/>
    <lineage>
        <taxon>Eukaryota</taxon>
        <taxon>Metazoa</taxon>
        <taxon>Spiralia</taxon>
        <taxon>Lophotrochozoa</taxon>
        <taxon>Mollusca</taxon>
        <taxon>Gastropoda</taxon>
        <taxon>Heterobranchia</taxon>
        <taxon>Euthyneura</taxon>
        <taxon>Panpulmonata</taxon>
        <taxon>Eupulmonata</taxon>
        <taxon>Stylommatophora</taxon>
        <taxon>Helicina</taxon>
        <taxon>Arionoidea</taxon>
        <taxon>Arionidae</taxon>
        <taxon>Arion</taxon>
    </lineage>
</organism>
<accession>A0A0B6YKW6</accession>
<evidence type="ECO:0000313" key="1">
    <source>
        <dbReference type="EMBL" id="CEK56421.1"/>
    </source>
</evidence>
<feature type="non-terminal residue" evidence="1">
    <location>
        <position position="1"/>
    </location>
</feature>
<feature type="non-terminal residue" evidence="1">
    <location>
        <position position="72"/>
    </location>
</feature>